<gene>
    <name evidence="2" type="ORF">GNI_115170</name>
</gene>
<feature type="compositionally biased region" description="Basic and acidic residues" evidence="1">
    <location>
        <begin position="1"/>
        <end position="26"/>
    </location>
</feature>
<feature type="compositionally biased region" description="Basic and acidic residues" evidence="1">
    <location>
        <begin position="67"/>
        <end position="84"/>
    </location>
</feature>
<dbReference type="GeneID" id="22914088"/>
<dbReference type="Proteomes" id="UP000019763">
    <property type="component" value="Unassembled WGS sequence"/>
</dbReference>
<organism evidence="2 3">
    <name type="scientific">Gregarina niphandrodes</name>
    <name type="common">Septate eugregarine</name>
    <dbReference type="NCBI Taxonomy" id="110365"/>
    <lineage>
        <taxon>Eukaryota</taxon>
        <taxon>Sar</taxon>
        <taxon>Alveolata</taxon>
        <taxon>Apicomplexa</taxon>
        <taxon>Conoidasida</taxon>
        <taxon>Gregarinasina</taxon>
        <taxon>Eugregarinorida</taxon>
        <taxon>Gregarinidae</taxon>
        <taxon>Gregarina</taxon>
    </lineage>
</organism>
<comment type="caution">
    <text evidence="2">The sequence shown here is derived from an EMBL/GenBank/DDBJ whole genome shotgun (WGS) entry which is preliminary data.</text>
</comment>
<dbReference type="RefSeq" id="XP_011131667.1">
    <property type="nucleotide sequence ID" value="XM_011133365.1"/>
</dbReference>
<feature type="compositionally biased region" description="Low complexity" evidence="1">
    <location>
        <begin position="42"/>
        <end position="51"/>
    </location>
</feature>
<name>A0A023B344_GRENI</name>
<evidence type="ECO:0000313" key="2">
    <source>
        <dbReference type="EMBL" id="EZG55288.1"/>
    </source>
</evidence>
<dbReference type="VEuPathDB" id="CryptoDB:GNI_115170"/>
<dbReference type="EMBL" id="AFNH02000857">
    <property type="protein sequence ID" value="EZG55288.1"/>
    <property type="molecule type" value="Genomic_DNA"/>
</dbReference>
<dbReference type="AlphaFoldDB" id="A0A023B344"/>
<keyword evidence="3" id="KW-1185">Reference proteome</keyword>
<feature type="compositionally biased region" description="Basic and acidic residues" evidence="1">
    <location>
        <begin position="117"/>
        <end position="127"/>
    </location>
</feature>
<accession>A0A023B344</accession>
<protein>
    <submittedName>
        <fullName evidence="2">Uncharacterized protein</fullName>
    </submittedName>
</protein>
<feature type="compositionally biased region" description="Basic and acidic residues" evidence="1">
    <location>
        <begin position="95"/>
        <end position="110"/>
    </location>
</feature>
<proteinExistence type="predicted"/>
<reference evidence="2" key="1">
    <citation type="submission" date="2013-12" db="EMBL/GenBank/DDBJ databases">
        <authorList>
            <person name="Omoto C.K."/>
            <person name="Sibley D."/>
            <person name="Venepally P."/>
            <person name="Hadjithomas M."/>
            <person name="Karamycheva S."/>
            <person name="Brunk B."/>
            <person name="Roos D."/>
            <person name="Caler E."/>
            <person name="Lorenzi H."/>
        </authorList>
    </citation>
    <scope>NUCLEOTIDE SEQUENCE</scope>
</reference>
<sequence>MHQEAKEGARGEQKPEKKEVDLRDPAAVESLTASQKAEKAKSAALQASLDAGAPEKFEFEVSGSAPEKYEHAKELKMRSVDSKEPLNTAMKPSKGRGELGRERSVTERHSVSARSDQQVDKQSKPTDETPSDEQGNTTKQQSRRRRRLTINMGIPADEQSNEN</sequence>
<feature type="region of interest" description="Disordered" evidence="1">
    <location>
        <begin position="1"/>
        <end position="163"/>
    </location>
</feature>
<evidence type="ECO:0000313" key="3">
    <source>
        <dbReference type="Proteomes" id="UP000019763"/>
    </source>
</evidence>
<evidence type="ECO:0000256" key="1">
    <source>
        <dbReference type="SAM" id="MobiDB-lite"/>
    </source>
</evidence>